<sequence length="266" mass="30146">MKRAQEVEERERLMFERETIRRKEEAESQERELERLRLQLKIAEAKGASDLGTENAEIQAGARVIMRDPLQPYKMSEDVALYLVNIERTCLRMRLDRIHKTPLRLLLRRILHARRRRERHALRQQHQAGRPHHSYRLGRQIRRGTPVRTRQERRPSAGRVAHGLRQRPSWKGSCWSAVQVATSLNQASGSLADLVSWLPASGCVTQPGVRQPCGPGELASRSVAGADTGTGSIVCSWPEVLGPEWWHEVAAAHVGYGPLTCTAVAW</sequence>
<feature type="region of interest" description="Disordered" evidence="2">
    <location>
        <begin position="117"/>
        <end position="163"/>
    </location>
</feature>
<name>A0A9J6E654_RHIMP</name>
<feature type="coiled-coil region" evidence="1">
    <location>
        <begin position="16"/>
        <end position="46"/>
    </location>
</feature>
<dbReference type="VEuPathDB" id="VectorBase:LOC119165505"/>
<keyword evidence="1" id="KW-0175">Coiled coil</keyword>
<comment type="caution">
    <text evidence="3">The sequence shown here is derived from an EMBL/GenBank/DDBJ whole genome shotgun (WGS) entry which is preliminary data.</text>
</comment>
<proteinExistence type="predicted"/>
<evidence type="ECO:0000256" key="1">
    <source>
        <dbReference type="SAM" id="Coils"/>
    </source>
</evidence>
<evidence type="ECO:0000256" key="2">
    <source>
        <dbReference type="SAM" id="MobiDB-lite"/>
    </source>
</evidence>
<feature type="compositionally biased region" description="Basic residues" evidence="2">
    <location>
        <begin position="117"/>
        <end position="142"/>
    </location>
</feature>
<dbReference type="EMBL" id="JABSTU010000005">
    <property type="protein sequence ID" value="KAH8029609.1"/>
    <property type="molecule type" value="Genomic_DNA"/>
</dbReference>
<gene>
    <name evidence="3" type="ORF">HPB51_002062</name>
</gene>
<dbReference type="AlphaFoldDB" id="A0A9J6E654"/>
<dbReference type="Proteomes" id="UP000821866">
    <property type="component" value="Chromosome 3"/>
</dbReference>
<keyword evidence="4" id="KW-1185">Reference proteome</keyword>
<reference evidence="3" key="2">
    <citation type="submission" date="2021-09" db="EMBL/GenBank/DDBJ databases">
        <authorList>
            <person name="Jia N."/>
            <person name="Wang J."/>
            <person name="Shi W."/>
            <person name="Du L."/>
            <person name="Sun Y."/>
            <person name="Zhan W."/>
            <person name="Jiang J."/>
            <person name="Wang Q."/>
            <person name="Zhang B."/>
            <person name="Ji P."/>
            <person name="Sakyi L.B."/>
            <person name="Cui X."/>
            <person name="Yuan T."/>
            <person name="Jiang B."/>
            <person name="Yang W."/>
            <person name="Lam T.T.-Y."/>
            <person name="Chang Q."/>
            <person name="Ding S."/>
            <person name="Wang X."/>
            <person name="Zhu J."/>
            <person name="Ruan X."/>
            <person name="Zhao L."/>
            <person name="Wei J."/>
            <person name="Que T."/>
            <person name="Du C."/>
            <person name="Cheng J."/>
            <person name="Dai P."/>
            <person name="Han X."/>
            <person name="Huang E."/>
            <person name="Gao Y."/>
            <person name="Liu J."/>
            <person name="Shao H."/>
            <person name="Ye R."/>
            <person name="Li L."/>
            <person name="Wei W."/>
            <person name="Wang X."/>
            <person name="Wang C."/>
            <person name="Huo Q."/>
            <person name="Li W."/>
            <person name="Guo W."/>
            <person name="Chen H."/>
            <person name="Chen S."/>
            <person name="Zhou L."/>
            <person name="Zhou L."/>
            <person name="Ni X."/>
            <person name="Tian J."/>
            <person name="Zhou Y."/>
            <person name="Sheng Y."/>
            <person name="Liu T."/>
            <person name="Pan Y."/>
            <person name="Xia L."/>
            <person name="Li J."/>
            <person name="Zhao F."/>
            <person name="Cao W."/>
        </authorList>
    </citation>
    <scope>NUCLEOTIDE SEQUENCE</scope>
    <source>
        <strain evidence="3">Rmic-2018</strain>
        <tissue evidence="3">Larvae</tissue>
    </source>
</reference>
<accession>A0A9J6E654</accession>
<reference evidence="3" key="1">
    <citation type="journal article" date="2020" name="Cell">
        <title>Large-Scale Comparative Analyses of Tick Genomes Elucidate Their Genetic Diversity and Vector Capacities.</title>
        <authorList>
            <consortium name="Tick Genome and Microbiome Consortium (TIGMIC)"/>
            <person name="Jia N."/>
            <person name="Wang J."/>
            <person name="Shi W."/>
            <person name="Du L."/>
            <person name="Sun Y."/>
            <person name="Zhan W."/>
            <person name="Jiang J.F."/>
            <person name="Wang Q."/>
            <person name="Zhang B."/>
            <person name="Ji P."/>
            <person name="Bell-Sakyi L."/>
            <person name="Cui X.M."/>
            <person name="Yuan T.T."/>
            <person name="Jiang B.G."/>
            <person name="Yang W.F."/>
            <person name="Lam T.T."/>
            <person name="Chang Q.C."/>
            <person name="Ding S.J."/>
            <person name="Wang X.J."/>
            <person name="Zhu J.G."/>
            <person name="Ruan X.D."/>
            <person name="Zhao L."/>
            <person name="Wei J.T."/>
            <person name="Ye R.Z."/>
            <person name="Que T.C."/>
            <person name="Du C.H."/>
            <person name="Zhou Y.H."/>
            <person name="Cheng J.X."/>
            <person name="Dai P.F."/>
            <person name="Guo W.B."/>
            <person name="Han X.H."/>
            <person name="Huang E.J."/>
            <person name="Li L.F."/>
            <person name="Wei W."/>
            <person name="Gao Y.C."/>
            <person name="Liu J.Z."/>
            <person name="Shao H.Z."/>
            <person name="Wang X."/>
            <person name="Wang C.C."/>
            <person name="Yang T.C."/>
            <person name="Huo Q.B."/>
            <person name="Li W."/>
            <person name="Chen H.Y."/>
            <person name="Chen S.E."/>
            <person name="Zhou L.G."/>
            <person name="Ni X.B."/>
            <person name="Tian J.H."/>
            <person name="Sheng Y."/>
            <person name="Liu T."/>
            <person name="Pan Y.S."/>
            <person name="Xia L.Y."/>
            <person name="Li J."/>
            <person name="Zhao F."/>
            <person name="Cao W.C."/>
        </authorList>
    </citation>
    <scope>NUCLEOTIDE SEQUENCE</scope>
    <source>
        <strain evidence="3">Rmic-2018</strain>
    </source>
</reference>
<evidence type="ECO:0000313" key="3">
    <source>
        <dbReference type="EMBL" id="KAH8029609.1"/>
    </source>
</evidence>
<organism evidence="3 4">
    <name type="scientific">Rhipicephalus microplus</name>
    <name type="common">Cattle tick</name>
    <name type="synonym">Boophilus microplus</name>
    <dbReference type="NCBI Taxonomy" id="6941"/>
    <lineage>
        <taxon>Eukaryota</taxon>
        <taxon>Metazoa</taxon>
        <taxon>Ecdysozoa</taxon>
        <taxon>Arthropoda</taxon>
        <taxon>Chelicerata</taxon>
        <taxon>Arachnida</taxon>
        <taxon>Acari</taxon>
        <taxon>Parasitiformes</taxon>
        <taxon>Ixodida</taxon>
        <taxon>Ixodoidea</taxon>
        <taxon>Ixodidae</taxon>
        <taxon>Rhipicephalinae</taxon>
        <taxon>Rhipicephalus</taxon>
        <taxon>Boophilus</taxon>
    </lineage>
</organism>
<evidence type="ECO:0000313" key="4">
    <source>
        <dbReference type="Proteomes" id="UP000821866"/>
    </source>
</evidence>
<protein>
    <submittedName>
        <fullName evidence="3">Uncharacterized protein</fullName>
    </submittedName>
</protein>